<evidence type="ECO:0000313" key="2">
    <source>
        <dbReference type="Proteomes" id="UP001176961"/>
    </source>
</evidence>
<reference evidence="1" key="1">
    <citation type="submission" date="2023-07" db="EMBL/GenBank/DDBJ databases">
        <authorList>
            <consortium name="CYATHOMIX"/>
        </authorList>
    </citation>
    <scope>NUCLEOTIDE SEQUENCE</scope>
    <source>
        <strain evidence="1">N/A</strain>
    </source>
</reference>
<gene>
    <name evidence="1" type="ORF">CYNAS_LOCUS3188</name>
</gene>
<sequence>MKAYQENVNKKVLIDWVRLTGLPNPRRRKLDVLLNDFAQDIVKYPSSRGTAFTWPSPAGFYGNHMAIRARMSYDFWKHFLSEGRKALYEYNKFHGTEIKLSREKTLPITEQERLGLFIRKKFEMRIIAKV</sequence>
<dbReference type="EMBL" id="CATQJL010000001">
    <property type="protein sequence ID" value="CAJ0591205.1"/>
    <property type="molecule type" value="Genomic_DNA"/>
</dbReference>
<name>A0AA36GK91_CYLNA</name>
<comment type="caution">
    <text evidence="1">The sequence shown here is derived from an EMBL/GenBank/DDBJ whole genome shotgun (WGS) entry which is preliminary data.</text>
</comment>
<organism evidence="1 2">
    <name type="scientific">Cylicocyclus nassatus</name>
    <name type="common">Nematode worm</name>
    <dbReference type="NCBI Taxonomy" id="53992"/>
    <lineage>
        <taxon>Eukaryota</taxon>
        <taxon>Metazoa</taxon>
        <taxon>Ecdysozoa</taxon>
        <taxon>Nematoda</taxon>
        <taxon>Chromadorea</taxon>
        <taxon>Rhabditida</taxon>
        <taxon>Rhabditina</taxon>
        <taxon>Rhabditomorpha</taxon>
        <taxon>Strongyloidea</taxon>
        <taxon>Strongylidae</taxon>
        <taxon>Cylicocyclus</taxon>
    </lineage>
</organism>
<protein>
    <submittedName>
        <fullName evidence="1">Uncharacterized protein</fullName>
    </submittedName>
</protein>
<dbReference type="Proteomes" id="UP001176961">
    <property type="component" value="Unassembled WGS sequence"/>
</dbReference>
<accession>A0AA36GK91</accession>
<dbReference type="AlphaFoldDB" id="A0AA36GK91"/>
<keyword evidence="2" id="KW-1185">Reference proteome</keyword>
<proteinExistence type="predicted"/>
<evidence type="ECO:0000313" key="1">
    <source>
        <dbReference type="EMBL" id="CAJ0591205.1"/>
    </source>
</evidence>